<keyword evidence="3" id="KW-1185">Reference proteome</keyword>
<evidence type="ECO:0000313" key="2">
    <source>
        <dbReference type="EMBL" id="OZG49126.1"/>
    </source>
</evidence>
<dbReference type="Proteomes" id="UP000216454">
    <property type="component" value="Unassembled WGS sequence"/>
</dbReference>
<feature type="region of interest" description="Disordered" evidence="1">
    <location>
        <begin position="34"/>
        <end position="74"/>
    </location>
</feature>
<dbReference type="AlphaFoldDB" id="A0A261ER17"/>
<name>A0A261ER17_9BIFI</name>
<dbReference type="PROSITE" id="PS51257">
    <property type="entry name" value="PROKAR_LIPOPROTEIN"/>
    <property type="match status" value="1"/>
</dbReference>
<proteinExistence type="predicted"/>
<evidence type="ECO:0000256" key="1">
    <source>
        <dbReference type="SAM" id="MobiDB-lite"/>
    </source>
</evidence>
<accession>A0A261ER17</accession>
<reference evidence="2 3" key="1">
    <citation type="journal article" date="2017" name="BMC Genomics">
        <title>Comparative genomic and phylogenomic analyses of the Bifidobacteriaceae family.</title>
        <authorList>
            <person name="Lugli G.A."/>
            <person name="Milani C."/>
            <person name="Turroni F."/>
            <person name="Duranti S."/>
            <person name="Mancabelli L."/>
            <person name="Mangifesta M."/>
            <person name="Ferrario C."/>
            <person name="Modesto M."/>
            <person name="Mattarelli P."/>
            <person name="Jiri K."/>
            <person name="van Sinderen D."/>
            <person name="Ventura M."/>
        </authorList>
    </citation>
    <scope>NUCLEOTIDE SEQUENCE [LARGE SCALE GENOMIC DNA]</scope>
    <source>
        <strain evidence="2 3">DSM 24744</strain>
    </source>
</reference>
<feature type="region of interest" description="Disordered" evidence="1">
    <location>
        <begin position="110"/>
        <end position="206"/>
    </location>
</feature>
<gene>
    <name evidence="2" type="ORF">PSSU_1621</name>
</gene>
<feature type="compositionally biased region" description="Polar residues" evidence="1">
    <location>
        <begin position="123"/>
        <end position="147"/>
    </location>
</feature>
<comment type="caution">
    <text evidence="2">The sequence shown here is derived from an EMBL/GenBank/DDBJ whole genome shotgun (WGS) entry which is preliminary data.</text>
</comment>
<evidence type="ECO:0000313" key="3">
    <source>
        <dbReference type="Proteomes" id="UP000216454"/>
    </source>
</evidence>
<dbReference type="EMBL" id="MWWQ01000017">
    <property type="protein sequence ID" value="OZG49126.1"/>
    <property type="molecule type" value="Genomic_DNA"/>
</dbReference>
<protein>
    <submittedName>
        <fullName evidence="2">Uncharacterized protein</fullName>
    </submittedName>
</protein>
<sequence length="206" mass="21420">MRSQTDIITAPSFTQGTQSCTLGNGCARLGLTRRTYPTPREHNPAPSATDAHASRNPNRPSQAKGAPHCTLGGRNPRRLQLQLSHPTPREHNIAPSDADAVANCHHHRAILHPRSTIPHTRRQTPTPAATSTGLSHAQGAQSCTLGSGNPAGCSPNPSYLAPREHNNAPSAAEASGDTACASRQPRTAPPASACKGPATARADAGL</sequence>
<organism evidence="2 3">
    <name type="scientific">Pseudoscardovia suis</name>
    <dbReference type="NCBI Taxonomy" id="987063"/>
    <lineage>
        <taxon>Bacteria</taxon>
        <taxon>Bacillati</taxon>
        <taxon>Actinomycetota</taxon>
        <taxon>Actinomycetes</taxon>
        <taxon>Bifidobacteriales</taxon>
        <taxon>Bifidobacteriaceae</taxon>
        <taxon>Pseudoscardovia</taxon>
    </lineage>
</organism>